<gene>
    <name evidence="4" type="ORF">HERILL_LOCUS1814</name>
</gene>
<reference evidence="4 5" key="1">
    <citation type="submission" date="2020-11" db="EMBL/GenBank/DDBJ databases">
        <authorList>
            <person name="Wallbank WR R."/>
            <person name="Pardo Diaz C."/>
            <person name="Kozak K."/>
            <person name="Martin S."/>
            <person name="Jiggins C."/>
            <person name="Moest M."/>
            <person name="Warren A I."/>
            <person name="Generalovic N T."/>
            <person name="Byers J.R.P. K."/>
            <person name="Montejo-Kovacevich G."/>
            <person name="Yen C E."/>
        </authorList>
    </citation>
    <scope>NUCLEOTIDE SEQUENCE [LARGE SCALE GENOMIC DNA]</scope>
</reference>
<dbReference type="GO" id="GO:0008270">
    <property type="term" value="F:zinc ion binding"/>
    <property type="evidence" value="ECO:0007669"/>
    <property type="project" value="UniProtKB-KW"/>
</dbReference>
<evidence type="ECO:0000256" key="2">
    <source>
        <dbReference type="SAM" id="MobiDB-lite"/>
    </source>
</evidence>
<evidence type="ECO:0000313" key="5">
    <source>
        <dbReference type="Proteomes" id="UP000594454"/>
    </source>
</evidence>
<evidence type="ECO:0000259" key="3">
    <source>
        <dbReference type="PROSITE" id="PS50157"/>
    </source>
</evidence>
<keyword evidence="1" id="KW-0479">Metal-binding</keyword>
<name>A0A7R8UD28_HERIL</name>
<dbReference type="PROSITE" id="PS00028">
    <property type="entry name" value="ZINC_FINGER_C2H2_1"/>
    <property type="match status" value="1"/>
</dbReference>
<dbReference type="InterPro" id="IPR036236">
    <property type="entry name" value="Znf_C2H2_sf"/>
</dbReference>
<dbReference type="EMBL" id="LR899009">
    <property type="protein sequence ID" value="CAD7078553.1"/>
    <property type="molecule type" value="Genomic_DNA"/>
</dbReference>
<dbReference type="Gene3D" id="3.30.160.60">
    <property type="entry name" value="Classic Zinc Finger"/>
    <property type="match status" value="1"/>
</dbReference>
<keyword evidence="1" id="KW-0862">Zinc</keyword>
<protein>
    <recommendedName>
        <fullName evidence="3">C2H2-type domain-containing protein</fullName>
    </recommendedName>
</protein>
<dbReference type="SUPFAM" id="SSF57667">
    <property type="entry name" value="beta-beta-alpha zinc fingers"/>
    <property type="match status" value="1"/>
</dbReference>
<accession>A0A7R8UD28</accession>
<dbReference type="InParanoid" id="A0A7R8UD28"/>
<feature type="domain" description="C2H2-type" evidence="3">
    <location>
        <begin position="79"/>
        <end position="107"/>
    </location>
</feature>
<dbReference type="PROSITE" id="PS50157">
    <property type="entry name" value="ZINC_FINGER_C2H2_2"/>
    <property type="match status" value="1"/>
</dbReference>
<proteinExistence type="predicted"/>
<dbReference type="Pfam" id="PF00096">
    <property type="entry name" value="zf-C2H2"/>
    <property type="match status" value="1"/>
</dbReference>
<evidence type="ECO:0000313" key="4">
    <source>
        <dbReference type="EMBL" id="CAD7078553.1"/>
    </source>
</evidence>
<evidence type="ECO:0000256" key="1">
    <source>
        <dbReference type="PROSITE-ProRule" id="PRU00042"/>
    </source>
</evidence>
<organism evidence="4 5">
    <name type="scientific">Hermetia illucens</name>
    <name type="common">Black soldier fly</name>
    <dbReference type="NCBI Taxonomy" id="343691"/>
    <lineage>
        <taxon>Eukaryota</taxon>
        <taxon>Metazoa</taxon>
        <taxon>Ecdysozoa</taxon>
        <taxon>Arthropoda</taxon>
        <taxon>Hexapoda</taxon>
        <taxon>Insecta</taxon>
        <taxon>Pterygota</taxon>
        <taxon>Neoptera</taxon>
        <taxon>Endopterygota</taxon>
        <taxon>Diptera</taxon>
        <taxon>Brachycera</taxon>
        <taxon>Stratiomyomorpha</taxon>
        <taxon>Stratiomyidae</taxon>
        <taxon>Hermetiinae</taxon>
        <taxon>Hermetia</taxon>
    </lineage>
</organism>
<dbReference type="InterPro" id="IPR013087">
    <property type="entry name" value="Znf_C2H2_type"/>
</dbReference>
<dbReference type="Proteomes" id="UP000594454">
    <property type="component" value="Chromosome 1"/>
</dbReference>
<dbReference type="OrthoDB" id="10261408at2759"/>
<dbReference type="AlphaFoldDB" id="A0A7R8UD28"/>
<feature type="region of interest" description="Disordered" evidence="2">
    <location>
        <begin position="1"/>
        <end position="48"/>
    </location>
</feature>
<dbReference type="SMART" id="SM00355">
    <property type="entry name" value="ZnF_C2H2"/>
    <property type="match status" value="2"/>
</dbReference>
<keyword evidence="5" id="KW-1185">Reference proteome</keyword>
<sequence>MENKFSGNDETETGEMTSVEMGRIFNSNSGEGNAGDKANNSSQDLPNGKWTECQFCKMVITTVNLWRHIRTQHTPQPPRKCDLCKKNFKNKYSLREHIRISHEQKQTKPQQ</sequence>
<keyword evidence="1" id="KW-0863">Zinc-finger</keyword>